<dbReference type="InterPro" id="IPR018244">
    <property type="entry name" value="Allrgn_V5/Tpx1_CS"/>
</dbReference>
<dbReference type="InterPro" id="IPR001283">
    <property type="entry name" value="CRISP-related"/>
</dbReference>
<dbReference type="Gene3D" id="3.40.33.10">
    <property type="entry name" value="CAP"/>
    <property type="match status" value="1"/>
</dbReference>
<keyword evidence="2" id="KW-1185">Reference proteome</keyword>
<dbReference type="InterPro" id="IPR035940">
    <property type="entry name" value="CAP_sf"/>
</dbReference>
<feature type="domain" description="SCP" evidence="1">
    <location>
        <begin position="47"/>
        <end position="179"/>
    </location>
</feature>
<organism evidence="2 3">
    <name type="scientific">Saccoglossus kowalevskii</name>
    <name type="common">Acorn worm</name>
    <dbReference type="NCBI Taxonomy" id="10224"/>
    <lineage>
        <taxon>Eukaryota</taxon>
        <taxon>Metazoa</taxon>
        <taxon>Hemichordata</taxon>
        <taxon>Enteropneusta</taxon>
        <taxon>Harrimaniidae</taxon>
        <taxon>Saccoglossus</taxon>
    </lineage>
</organism>
<dbReference type="CDD" id="cd05382">
    <property type="entry name" value="CAP_GAPR1-like"/>
    <property type="match status" value="1"/>
</dbReference>
<dbReference type="PRINTS" id="PR00837">
    <property type="entry name" value="V5TPXLIKE"/>
</dbReference>
<dbReference type="SUPFAM" id="SSF55797">
    <property type="entry name" value="PR-1-like"/>
    <property type="match status" value="1"/>
</dbReference>
<dbReference type="PROSITE" id="PS01009">
    <property type="entry name" value="CRISP_1"/>
    <property type="match status" value="1"/>
</dbReference>
<sequence>MCLKESQLCDGLIYCLDYSDEVECGYGETDSNGCTVPKQMGNSGTKYFEDQLLEAHNYFRCLHGVEPLTWDSSLAQTGQLVAQDNADRGMLKHSSYGYGENLAMSGLEDMSYATGYGFVKMWYDEIDFYNYNNPGFFSSTGHFTQVVWADSKTLGCGAVDDGTRVWLACEYSPPGNYNNKFSSNVPQPL</sequence>
<gene>
    <name evidence="3" type="primary">LOC100366939</name>
</gene>
<dbReference type="Proteomes" id="UP000694865">
    <property type="component" value="Unplaced"/>
</dbReference>
<dbReference type="RefSeq" id="XP_006824122.1">
    <property type="nucleotide sequence ID" value="XM_006824059.1"/>
</dbReference>
<dbReference type="PANTHER" id="PTHR10334">
    <property type="entry name" value="CYSTEINE-RICH SECRETORY PROTEIN-RELATED"/>
    <property type="match status" value="1"/>
</dbReference>
<proteinExistence type="predicted"/>
<evidence type="ECO:0000313" key="2">
    <source>
        <dbReference type="Proteomes" id="UP000694865"/>
    </source>
</evidence>
<dbReference type="SMART" id="SM00198">
    <property type="entry name" value="SCP"/>
    <property type="match status" value="1"/>
</dbReference>
<reference evidence="3" key="1">
    <citation type="submission" date="2025-08" db="UniProtKB">
        <authorList>
            <consortium name="RefSeq"/>
        </authorList>
    </citation>
    <scope>IDENTIFICATION</scope>
    <source>
        <tissue evidence="3">Testes</tissue>
    </source>
</reference>
<protein>
    <submittedName>
        <fullName evidence="3">Cell wall protein PRY3-like</fullName>
    </submittedName>
</protein>
<dbReference type="Pfam" id="PF00188">
    <property type="entry name" value="CAP"/>
    <property type="match status" value="1"/>
</dbReference>
<accession>A0ABM0MVT1</accession>
<dbReference type="InterPro" id="IPR034113">
    <property type="entry name" value="SCP_GAPR1-like"/>
</dbReference>
<dbReference type="InterPro" id="IPR014044">
    <property type="entry name" value="CAP_dom"/>
</dbReference>
<evidence type="ECO:0000259" key="1">
    <source>
        <dbReference type="SMART" id="SM00198"/>
    </source>
</evidence>
<evidence type="ECO:0000313" key="3">
    <source>
        <dbReference type="RefSeq" id="XP_006824122.1"/>
    </source>
</evidence>
<dbReference type="GeneID" id="100366939"/>
<name>A0ABM0MVT1_SACKO</name>